<accession>Q0BH56</accession>
<dbReference type="CDD" id="cd00209">
    <property type="entry name" value="DHFR"/>
    <property type="match status" value="1"/>
</dbReference>
<dbReference type="SUPFAM" id="SSF53597">
    <property type="entry name" value="Dihydrofolate reductase-like"/>
    <property type="match status" value="1"/>
</dbReference>
<dbReference type="PANTHER" id="PTHR48069">
    <property type="entry name" value="DIHYDROFOLATE REDUCTASE"/>
    <property type="match status" value="1"/>
</dbReference>
<evidence type="ECO:0000256" key="5">
    <source>
        <dbReference type="ARBA" id="ARBA00022857"/>
    </source>
</evidence>
<dbReference type="Gene3D" id="3.40.430.10">
    <property type="entry name" value="Dihydrofolate Reductase, subunit A"/>
    <property type="match status" value="1"/>
</dbReference>
<dbReference type="UniPathway" id="UPA00077">
    <property type="reaction ID" value="UER00158"/>
</dbReference>
<dbReference type="GO" id="GO:0005829">
    <property type="term" value="C:cytosol"/>
    <property type="evidence" value="ECO:0007669"/>
    <property type="project" value="TreeGrafter"/>
</dbReference>
<dbReference type="GO" id="GO:0046655">
    <property type="term" value="P:folic acid metabolic process"/>
    <property type="evidence" value="ECO:0007669"/>
    <property type="project" value="TreeGrafter"/>
</dbReference>
<evidence type="ECO:0000256" key="6">
    <source>
        <dbReference type="ARBA" id="ARBA00023002"/>
    </source>
</evidence>
<dbReference type="AlphaFoldDB" id="Q0BH56"/>
<dbReference type="GO" id="GO:0004146">
    <property type="term" value="F:dihydrofolate reductase activity"/>
    <property type="evidence" value="ECO:0007669"/>
    <property type="project" value="UniProtKB-EC"/>
</dbReference>
<evidence type="ECO:0000313" key="10">
    <source>
        <dbReference type="EMBL" id="ABI86517.1"/>
    </source>
</evidence>
<keyword evidence="11" id="KW-1185">Reference proteome</keyword>
<dbReference type="EC" id="1.5.1.3" evidence="3 8"/>
<dbReference type="GO" id="GO:0046452">
    <property type="term" value="P:dihydrofolate metabolic process"/>
    <property type="evidence" value="ECO:0007669"/>
    <property type="project" value="TreeGrafter"/>
</dbReference>
<dbReference type="GO" id="GO:0070401">
    <property type="term" value="F:NADP+ binding"/>
    <property type="evidence" value="ECO:0007669"/>
    <property type="project" value="UniProtKB-ARBA"/>
</dbReference>
<gene>
    <name evidence="10" type="ordered locus">Bamb_0958</name>
</gene>
<dbReference type="Proteomes" id="UP000000662">
    <property type="component" value="Chromosome 1"/>
</dbReference>
<name>Q0BH56_BURCM</name>
<comment type="pathway">
    <text evidence="1 8">Cofactor biosynthesis; tetrahydrofolate biosynthesis; 5,6,7,8-tetrahydrofolate from 7,8-dihydrofolate: step 1/1.</text>
</comment>
<dbReference type="PIRSF" id="PIRSF000194">
    <property type="entry name" value="DHFR"/>
    <property type="match status" value="1"/>
</dbReference>
<dbReference type="eggNOG" id="COG0262">
    <property type="taxonomic scope" value="Bacteria"/>
</dbReference>
<dbReference type="PANTHER" id="PTHR48069:SF3">
    <property type="entry name" value="DIHYDROFOLATE REDUCTASE"/>
    <property type="match status" value="1"/>
</dbReference>
<dbReference type="GO" id="GO:0006730">
    <property type="term" value="P:one-carbon metabolic process"/>
    <property type="evidence" value="ECO:0007669"/>
    <property type="project" value="UniProtKB-KW"/>
</dbReference>
<sequence length="195" mass="21278">MCRRIRAKPARAAVPVESAPFRFSSSPTFMTTLTLIVARARNGIIGRDNQLPWKLPEDLAFFKRTTMGAPIVMGRKTHESIGRPLPGRRNIVVTRDAARRFDGCDTVTSLADALALAARDGAAEAFLIGGAQLYAEGLALADKLIVTEIDADFDGDASFPAPDPAHWHEVSREPHQATAPNTFGYAFVVYARKRD</sequence>
<dbReference type="GO" id="GO:0046654">
    <property type="term" value="P:tetrahydrofolate biosynthetic process"/>
    <property type="evidence" value="ECO:0007669"/>
    <property type="project" value="UniProtKB-UniPathway"/>
</dbReference>
<feature type="domain" description="DHFR" evidence="9">
    <location>
        <begin position="32"/>
        <end position="192"/>
    </location>
</feature>
<keyword evidence="4 8" id="KW-0554">One-carbon metabolism</keyword>
<dbReference type="PRINTS" id="PR00070">
    <property type="entry name" value="DHFR"/>
</dbReference>
<dbReference type="InterPro" id="IPR024072">
    <property type="entry name" value="DHFR-like_dom_sf"/>
</dbReference>
<keyword evidence="6 8" id="KW-0560">Oxidoreductase</keyword>
<dbReference type="InterPro" id="IPR012259">
    <property type="entry name" value="DHFR"/>
</dbReference>
<organism evidence="10 11">
    <name type="scientific">Burkholderia ambifaria (strain ATCC BAA-244 / DSM 16087 / CCUG 44356 / LMG 19182 / AMMD)</name>
    <name type="common">Burkholderia cepacia (strain AMMD)</name>
    <dbReference type="NCBI Taxonomy" id="339670"/>
    <lineage>
        <taxon>Bacteria</taxon>
        <taxon>Pseudomonadati</taxon>
        <taxon>Pseudomonadota</taxon>
        <taxon>Betaproteobacteria</taxon>
        <taxon>Burkholderiales</taxon>
        <taxon>Burkholderiaceae</taxon>
        <taxon>Burkholderia</taxon>
        <taxon>Burkholderia cepacia complex</taxon>
    </lineage>
</organism>
<dbReference type="Pfam" id="PF00186">
    <property type="entry name" value="DHFR_1"/>
    <property type="match status" value="1"/>
</dbReference>
<evidence type="ECO:0000313" key="11">
    <source>
        <dbReference type="Proteomes" id="UP000000662"/>
    </source>
</evidence>
<dbReference type="KEGG" id="bam:Bamb_0958"/>
<evidence type="ECO:0000256" key="1">
    <source>
        <dbReference type="ARBA" id="ARBA00004903"/>
    </source>
</evidence>
<reference evidence="10" key="1">
    <citation type="submission" date="2009-01" db="EMBL/GenBank/DDBJ databases">
        <title>Complete sequence of Chromosome 1 of Burkholderia cepacia AMMD.</title>
        <authorList>
            <consortium name="US DOE Joint Genome Institute"/>
            <person name="Copeland A."/>
            <person name="Lucas S."/>
            <person name="Lapidus A."/>
            <person name="Barry K."/>
            <person name="Detter J.C."/>
            <person name="Glavina del Rio T."/>
            <person name="Hammon N."/>
            <person name="Israni S."/>
            <person name="Pitluck S."/>
            <person name="Bruce D."/>
            <person name="Chain P."/>
            <person name="Malfatti S."/>
            <person name="Shin M."/>
            <person name="Vergez L."/>
            <person name="Schmutz J."/>
            <person name="Larimer F."/>
            <person name="Land M."/>
            <person name="Hauser L."/>
            <person name="Kyrpides N."/>
            <person name="Kim E."/>
            <person name="Parke J."/>
            <person name="Coenye T."/>
            <person name="Konstantinidis K."/>
            <person name="Ramette A."/>
            <person name="Tiedje J."/>
            <person name="Richardson P."/>
        </authorList>
    </citation>
    <scope>NUCLEOTIDE SEQUENCE [LARGE SCALE GENOMIC DNA]</scope>
    <source>
        <strain evidence="10">AMMD</strain>
    </source>
</reference>
<dbReference type="FunFam" id="3.40.430.10:FF:000001">
    <property type="entry name" value="Dihydrofolate reductase"/>
    <property type="match status" value="1"/>
</dbReference>
<comment type="catalytic activity">
    <reaction evidence="8">
        <text>(6S)-5,6,7,8-tetrahydrofolate + NADP(+) = 7,8-dihydrofolate + NADPH + H(+)</text>
        <dbReference type="Rhea" id="RHEA:15009"/>
        <dbReference type="ChEBI" id="CHEBI:15378"/>
        <dbReference type="ChEBI" id="CHEBI:57451"/>
        <dbReference type="ChEBI" id="CHEBI:57453"/>
        <dbReference type="ChEBI" id="CHEBI:57783"/>
        <dbReference type="ChEBI" id="CHEBI:58349"/>
        <dbReference type="EC" id="1.5.1.3"/>
    </reaction>
</comment>
<comment type="similarity">
    <text evidence="2 8">Belongs to the dihydrofolate reductase family.</text>
</comment>
<evidence type="ECO:0000256" key="4">
    <source>
        <dbReference type="ARBA" id="ARBA00022563"/>
    </source>
</evidence>
<dbReference type="PROSITE" id="PS51330">
    <property type="entry name" value="DHFR_2"/>
    <property type="match status" value="1"/>
</dbReference>
<evidence type="ECO:0000256" key="7">
    <source>
        <dbReference type="ARBA" id="ARBA00025067"/>
    </source>
</evidence>
<protein>
    <recommendedName>
        <fullName evidence="3 8">Dihydrofolate reductase</fullName>
        <ecNumber evidence="3 8">1.5.1.3</ecNumber>
    </recommendedName>
</protein>
<comment type="function">
    <text evidence="7 8">Key enzyme in folate metabolism. Catalyzes an essential reaction for de novo glycine and purine synthesis, and for DNA precursor synthesis.</text>
</comment>
<evidence type="ECO:0000259" key="9">
    <source>
        <dbReference type="PROSITE" id="PS51330"/>
    </source>
</evidence>
<dbReference type="InterPro" id="IPR001796">
    <property type="entry name" value="DHFR_dom"/>
</dbReference>
<proteinExistence type="inferred from homology"/>
<keyword evidence="5 8" id="KW-0521">NADP</keyword>
<dbReference type="EMBL" id="CP000440">
    <property type="protein sequence ID" value="ABI86517.1"/>
    <property type="molecule type" value="Genomic_DNA"/>
</dbReference>
<evidence type="ECO:0000256" key="8">
    <source>
        <dbReference type="PIRNR" id="PIRNR000194"/>
    </source>
</evidence>
<evidence type="ECO:0000256" key="2">
    <source>
        <dbReference type="ARBA" id="ARBA00009539"/>
    </source>
</evidence>
<evidence type="ECO:0000256" key="3">
    <source>
        <dbReference type="ARBA" id="ARBA00012856"/>
    </source>
</evidence>